<dbReference type="Pfam" id="PF04191">
    <property type="entry name" value="PEMT"/>
    <property type="match status" value="2"/>
</dbReference>
<protein>
    <submittedName>
        <fullName evidence="11">Phosphatidylethanolaminen methyltransferase-like protein, putative</fullName>
    </submittedName>
</protein>
<proteinExistence type="predicted"/>
<keyword evidence="12" id="KW-1185">Reference proteome</keyword>
<evidence type="ECO:0000256" key="8">
    <source>
        <dbReference type="ARBA" id="ARBA00023264"/>
    </source>
</evidence>
<dbReference type="Gene3D" id="1.20.120.1630">
    <property type="match status" value="2"/>
</dbReference>
<dbReference type="UniPathway" id="UPA00753"/>
<evidence type="ECO:0000256" key="5">
    <source>
        <dbReference type="ARBA" id="ARBA00023098"/>
    </source>
</evidence>
<keyword evidence="8" id="KW-1208">Phospholipid metabolism</keyword>
<dbReference type="EMBL" id="CYKH01000612">
    <property type="protein sequence ID" value="CUG06741.1"/>
    <property type="molecule type" value="Genomic_DNA"/>
</dbReference>
<feature type="transmembrane region" description="Helical" evidence="10">
    <location>
        <begin position="118"/>
        <end position="143"/>
    </location>
</feature>
<dbReference type="InterPro" id="IPR007318">
    <property type="entry name" value="Phopholipid_MeTrfase"/>
</dbReference>
<keyword evidence="4 10" id="KW-1133">Transmembrane helix</keyword>
<keyword evidence="5" id="KW-0443">Lipid metabolism</keyword>
<evidence type="ECO:0000313" key="11">
    <source>
        <dbReference type="EMBL" id="CUG06741.1"/>
    </source>
</evidence>
<feature type="transmembrane region" description="Helical" evidence="10">
    <location>
        <begin position="402"/>
        <end position="423"/>
    </location>
</feature>
<gene>
    <name evidence="11" type="ORF">BSAL_73370</name>
</gene>
<dbReference type="PANTHER" id="PTHR32138:SF0">
    <property type="entry name" value="PHOSPHATIDYLETHANOLAMINE N-METHYLTRANSFERASE"/>
    <property type="match status" value="1"/>
</dbReference>
<feature type="coiled-coil region" evidence="9">
    <location>
        <begin position="515"/>
        <end position="546"/>
    </location>
</feature>
<feature type="transmembrane region" description="Helical" evidence="10">
    <location>
        <begin position="18"/>
        <end position="37"/>
    </location>
</feature>
<dbReference type="GO" id="GO:0012505">
    <property type="term" value="C:endomembrane system"/>
    <property type="evidence" value="ECO:0007669"/>
    <property type="project" value="UniProtKB-SubCell"/>
</dbReference>
<accession>A0A0S4ITN2</accession>
<keyword evidence="7" id="KW-0594">Phospholipid biosynthesis</keyword>
<dbReference type="Proteomes" id="UP000051952">
    <property type="component" value="Unassembled WGS sequence"/>
</dbReference>
<evidence type="ECO:0000256" key="1">
    <source>
        <dbReference type="ARBA" id="ARBA00004127"/>
    </source>
</evidence>
<feature type="transmembrane region" description="Helical" evidence="10">
    <location>
        <begin position="466"/>
        <end position="492"/>
    </location>
</feature>
<comment type="subcellular location">
    <subcellularLocation>
        <location evidence="1">Endomembrane system</location>
        <topology evidence="1">Multi-pass membrane protein</topology>
    </subcellularLocation>
</comment>
<dbReference type="VEuPathDB" id="TriTrypDB:BSAL_73370"/>
<sequence>MSVLAALVKPKSWRSPAVLLWILMGLSTCSLLVVHYYCTFLPKYLFCLLFVFWRLGYNVGLGGLLHYQSVSKSFQAFYLKHVKPSPTLVSLLETSVIFEDDSVTFRAKDFPDEFNAWMLFRFVVMVVLALDVVSYFMMVIVYWEAPDFTSLWDVLSYLVGTGLILFGLWSKADAHRVIGDYAWYWGDFFFLLDKHLVFDGIFQMFPHPMYTVGYAFMYGFPLMAKSYTVFYMSLFGHVCQFIFLTFVENPHIDKTYNVMAEPTKEEKERDERLYGEQSGYFNNDLVVLKNFDPLRSSDLIFAVLLIYLLVIGFLLDVPVAFHVGHYLCWRLFHTCVLGWILHQQSTTKKWTHHHYRTPREAFNNWKRVFNASVTMTNLTYAVCAVKLFQWHSSLIETTDARILLFIIGMLLVGINTYVSLGVYEVLGDFGFFFGDFFLDDVPSKLNYSGIYRFLNNPDSTLGFSGYYGVALMSGNIAMLPLAIVSHACARLFDHFVEKPHMQRKYGTVRRAGGLRTEIRKKGEEIKERLQQAKVEYEVSVRKLREEMERRKVEFEAKQTSIKKSLGRDKKTA</sequence>
<evidence type="ECO:0000256" key="6">
    <source>
        <dbReference type="ARBA" id="ARBA00023136"/>
    </source>
</evidence>
<dbReference type="GO" id="GO:0006656">
    <property type="term" value="P:phosphatidylcholine biosynthetic process"/>
    <property type="evidence" value="ECO:0007669"/>
    <property type="project" value="UniProtKB-UniPathway"/>
</dbReference>
<dbReference type="PANTHER" id="PTHR32138">
    <property type="entry name" value="PHOSPHATIDYLETHANOLAMINE N-METHYLTRANSFERASE"/>
    <property type="match status" value="1"/>
</dbReference>
<evidence type="ECO:0000256" key="4">
    <source>
        <dbReference type="ARBA" id="ARBA00022989"/>
    </source>
</evidence>
<feature type="transmembrane region" description="Helical" evidence="10">
    <location>
        <begin position="149"/>
        <end position="169"/>
    </location>
</feature>
<keyword evidence="9" id="KW-0175">Coiled coil</keyword>
<feature type="transmembrane region" description="Helical" evidence="10">
    <location>
        <begin position="226"/>
        <end position="247"/>
    </location>
</feature>
<evidence type="ECO:0000256" key="7">
    <source>
        <dbReference type="ARBA" id="ARBA00023209"/>
    </source>
</evidence>
<dbReference type="GO" id="GO:0004608">
    <property type="term" value="F:phosphatidylethanolamine N-methyltransferase activity"/>
    <property type="evidence" value="ECO:0007669"/>
    <property type="project" value="TreeGrafter"/>
</dbReference>
<keyword evidence="3 10" id="KW-0812">Transmembrane</keyword>
<evidence type="ECO:0000256" key="9">
    <source>
        <dbReference type="SAM" id="Coils"/>
    </source>
</evidence>
<keyword evidence="6 10" id="KW-0472">Membrane</keyword>
<evidence type="ECO:0000256" key="10">
    <source>
        <dbReference type="SAM" id="Phobius"/>
    </source>
</evidence>
<keyword evidence="11" id="KW-0489">Methyltransferase</keyword>
<feature type="transmembrane region" description="Helical" evidence="10">
    <location>
        <begin position="43"/>
        <end position="65"/>
    </location>
</feature>
<dbReference type="OrthoDB" id="4583at2759"/>
<reference evidence="12" key="1">
    <citation type="submission" date="2015-09" db="EMBL/GenBank/DDBJ databases">
        <authorList>
            <consortium name="Pathogen Informatics"/>
        </authorList>
    </citation>
    <scope>NUCLEOTIDE SEQUENCE [LARGE SCALE GENOMIC DNA]</scope>
    <source>
        <strain evidence="12">Lake Konstanz</strain>
    </source>
</reference>
<dbReference type="OMA" id="PPVTHDM"/>
<dbReference type="GO" id="GO:0032259">
    <property type="term" value="P:methylation"/>
    <property type="evidence" value="ECO:0007669"/>
    <property type="project" value="UniProtKB-KW"/>
</dbReference>
<feature type="transmembrane region" description="Helical" evidence="10">
    <location>
        <begin position="299"/>
        <end position="317"/>
    </location>
</feature>
<keyword evidence="11" id="KW-0808">Transferase</keyword>
<name>A0A0S4ITN2_BODSA</name>
<evidence type="ECO:0000256" key="3">
    <source>
        <dbReference type="ARBA" id="ARBA00022692"/>
    </source>
</evidence>
<dbReference type="AlphaFoldDB" id="A0A0S4ITN2"/>
<evidence type="ECO:0000256" key="2">
    <source>
        <dbReference type="ARBA" id="ARBA00022516"/>
    </source>
</evidence>
<evidence type="ECO:0000313" key="12">
    <source>
        <dbReference type="Proteomes" id="UP000051952"/>
    </source>
</evidence>
<keyword evidence="2" id="KW-0444">Lipid biosynthesis</keyword>
<organism evidence="11 12">
    <name type="scientific">Bodo saltans</name>
    <name type="common">Flagellated protozoan</name>
    <dbReference type="NCBI Taxonomy" id="75058"/>
    <lineage>
        <taxon>Eukaryota</taxon>
        <taxon>Discoba</taxon>
        <taxon>Euglenozoa</taxon>
        <taxon>Kinetoplastea</taxon>
        <taxon>Metakinetoplastina</taxon>
        <taxon>Eubodonida</taxon>
        <taxon>Bodonidae</taxon>
        <taxon>Bodo</taxon>
    </lineage>
</organism>